<evidence type="ECO:0000313" key="2">
    <source>
        <dbReference type="EMBL" id="JAT33426.1"/>
    </source>
</evidence>
<feature type="region of interest" description="Disordered" evidence="1">
    <location>
        <begin position="432"/>
        <end position="487"/>
    </location>
</feature>
<dbReference type="EMBL" id="GEBQ01006551">
    <property type="protein sequence ID" value="JAT33426.1"/>
    <property type="molecule type" value="Transcribed_RNA"/>
</dbReference>
<feature type="region of interest" description="Disordered" evidence="1">
    <location>
        <begin position="1"/>
        <end position="29"/>
    </location>
</feature>
<sequence>EDFDFSPRQDRNTDLTGGEKGVTSHKEENTNVEEDIAISLHDNEILDEELTTIEIPQQINSLSIKPKYKIQIQTNTFNTTVEDLTVVNNSKQPAYNDSDNTIPGENEKFENHNYFDIPLNQYSDYDDDQNVQQYEYPLDYEQGIQVTLGPGDYQQYDYQDENWQQVTQGPDIYIQQTEEIPILDFGSQTTENDVINRATTESIHTVVTTVTLEPTSKTIDCNCETVQTTLTVHGSNKSWDTGKYTTITPTYQGTDHMAPEITTDSTSSSTNIPENTNKHDHQEPTAPTNEIYPQQPCIDQTNPECRFEVVHKQPPEQPCTDRNAPGCTITHNIQPNITNQNPQDTTTQEENAPEVTPNYHQAEGNDMQKPTTDESHLLHSTTENILNEGTTEHTLLEITTGYLYPVRPSIENAVTENTNTPIFLHGEHDLTEQPSFKEPQPELATKHQYPVYPTTEYDMPSEPTERQPSTGPEMPCGPTGQNPSTSP</sequence>
<feature type="non-terminal residue" evidence="2">
    <location>
        <position position="487"/>
    </location>
</feature>
<feature type="region of interest" description="Disordered" evidence="1">
    <location>
        <begin position="250"/>
        <end position="286"/>
    </location>
</feature>
<organism evidence="2">
    <name type="scientific">Graphocephala atropunctata</name>
    <dbReference type="NCBI Taxonomy" id="36148"/>
    <lineage>
        <taxon>Eukaryota</taxon>
        <taxon>Metazoa</taxon>
        <taxon>Ecdysozoa</taxon>
        <taxon>Arthropoda</taxon>
        <taxon>Hexapoda</taxon>
        <taxon>Insecta</taxon>
        <taxon>Pterygota</taxon>
        <taxon>Neoptera</taxon>
        <taxon>Paraneoptera</taxon>
        <taxon>Hemiptera</taxon>
        <taxon>Auchenorrhyncha</taxon>
        <taxon>Membracoidea</taxon>
        <taxon>Cicadellidae</taxon>
        <taxon>Cicadellinae</taxon>
        <taxon>Cicadellini</taxon>
        <taxon>Graphocephala</taxon>
    </lineage>
</organism>
<feature type="compositionally biased region" description="Basic and acidic residues" evidence="1">
    <location>
        <begin position="1"/>
        <end position="13"/>
    </location>
</feature>
<gene>
    <name evidence="2" type="ORF">g.5846</name>
</gene>
<feature type="compositionally biased region" description="Low complexity" evidence="1">
    <location>
        <begin position="331"/>
        <end position="348"/>
    </location>
</feature>
<proteinExistence type="predicted"/>
<evidence type="ECO:0000256" key="1">
    <source>
        <dbReference type="SAM" id="MobiDB-lite"/>
    </source>
</evidence>
<accession>A0A1B6MBW6</accession>
<feature type="region of interest" description="Disordered" evidence="1">
    <location>
        <begin position="331"/>
        <end position="364"/>
    </location>
</feature>
<name>A0A1B6MBW6_9HEMI</name>
<protein>
    <submittedName>
        <fullName evidence="2">Uncharacterized protein</fullName>
    </submittedName>
</protein>
<reference evidence="2" key="1">
    <citation type="submission" date="2015-11" db="EMBL/GenBank/DDBJ databases">
        <title>De novo transcriptome assembly of four potential Pierce s Disease insect vectors from Arizona vineyards.</title>
        <authorList>
            <person name="Tassone E.E."/>
        </authorList>
    </citation>
    <scope>NUCLEOTIDE SEQUENCE</scope>
</reference>
<feature type="non-terminal residue" evidence="2">
    <location>
        <position position="1"/>
    </location>
</feature>
<dbReference type="AlphaFoldDB" id="A0A1B6MBW6"/>